<protein>
    <recommendedName>
        <fullName evidence="3">DUF2442 domain-containing protein</fullName>
    </recommendedName>
</protein>
<dbReference type="InterPro" id="IPR018841">
    <property type="entry name" value="DUF2442"/>
</dbReference>
<dbReference type="InterPro" id="IPR036782">
    <property type="entry name" value="NE0471-like_N"/>
</dbReference>
<name>A0A229VWE1_9BIFI</name>
<evidence type="ECO:0008006" key="3">
    <source>
        <dbReference type="Google" id="ProtNLM"/>
    </source>
</evidence>
<dbReference type="AlphaFoldDB" id="A0A229VWE1"/>
<keyword evidence="2" id="KW-1185">Reference proteome</keyword>
<dbReference type="RefSeq" id="WP_233133675.1">
    <property type="nucleotide sequence ID" value="NZ_NEWD01000026.1"/>
</dbReference>
<dbReference type="SUPFAM" id="SSF143880">
    <property type="entry name" value="NE0471 N-terminal domain-like"/>
    <property type="match status" value="1"/>
</dbReference>
<sequence>MSFMEYLCDVTEAVPLEGYRLQVTCSDGACGVFDMSGYLDRGDFRALRDPAVFRGVRLVAGAPTWPNGIDIAPERVRSDMMPIQLD</sequence>
<dbReference type="Pfam" id="PF10387">
    <property type="entry name" value="DUF2442"/>
    <property type="match status" value="1"/>
</dbReference>
<proteinExistence type="predicted"/>
<comment type="caution">
    <text evidence="1">The sequence shown here is derived from an EMBL/GenBank/DDBJ whole genome shotgun (WGS) entry which is preliminary data.</text>
</comment>
<organism evidence="1 2">
    <name type="scientific">Bifidobacterium vansinderenii</name>
    <dbReference type="NCBI Taxonomy" id="1984871"/>
    <lineage>
        <taxon>Bacteria</taxon>
        <taxon>Bacillati</taxon>
        <taxon>Actinomycetota</taxon>
        <taxon>Actinomycetes</taxon>
        <taxon>Bifidobacteriales</taxon>
        <taxon>Bifidobacteriaceae</taxon>
        <taxon>Bifidobacterium</taxon>
    </lineage>
</organism>
<accession>A0A229VWE1</accession>
<dbReference type="Gene3D" id="3.30.2020.10">
    <property type="entry name" value="NE0471-like N-terminal domain"/>
    <property type="match status" value="1"/>
</dbReference>
<evidence type="ECO:0000313" key="1">
    <source>
        <dbReference type="EMBL" id="OXM99947.1"/>
    </source>
</evidence>
<evidence type="ECO:0000313" key="2">
    <source>
        <dbReference type="Proteomes" id="UP000215433"/>
    </source>
</evidence>
<dbReference type="Proteomes" id="UP000215433">
    <property type="component" value="Unassembled WGS sequence"/>
</dbReference>
<reference evidence="1 2" key="1">
    <citation type="submission" date="2017-05" db="EMBL/GenBank/DDBJ databases">
        <title>Bifidobacterium vansinderenii sp. nov.</title>
        <authorList>
            <person name="Lugli G.A."/>
            <person name="Duranti S."/>
            <person name="Mangifesta M."/>
        </authorList>
    </citation>
    <scope>NUCLEOTIDE SEQUENCE [LARGE SCALE GENOMIC DNA]</scope>
    <source>
        <strain evidence="1 2">Tam10B</strain>
    </source>
</reference>
<dbReference type="EMBL" id="NEWD01000026">
    <property type="protein sequence ID" value="OXM99947.1"/>
    <property type="molecule type" value="Genomic_DNA"/>
</dbReference>
<gene>
    <name evidence="1" type="ORF">Tam10B_1797</name>
</gene>